<dbReference type="OrthoDB" id="5226655at2759"/>
<sequence length="182" mass="20217">MAHARDENLPEVVPDFSPQALSQEEYFKLKGLDGGDGKYPYGPGWDEPTPTSTTTSFETPPPPASSTKSSPSPSPTIAFLNNQTDPESQFAFQAYSHPNYGGQASDILETEGFIDLPFDATSYVWTRNETNCCLTFCQGNATDVGYWCQSRRQPEASSDFDRIYIWCGRDPEKEKNKCSKGE</sequence>
<reference evidence="2" key="1">
    <citation type="journal article" date="2021" name="Nat. Commun.">
        <title>Genetic determinants of endophytism in the Arabidopsis root mycobiome.</title>
        <authorList>
            <person name="Mesny F."/>
            <person name="Miyauchi S."/>
            <person name="Thiergart T."/>
            <person name="Pickel B."/>
            <person name="Atanasova L."/>
            <person name="Karlsson M."/>
            <person name="Huettel B."/>
            <person name="Barry K.W."/>
            <person name="Haridas S."/>
            <person name="Chen C."/>
            <person name="Bauer D."/>
            <person name="Andreopoulos W."/>
            <person name="Pangilinan J."/>
            <person name="LaButti K."/>
            <person name="Riley R."/>
            <person name="Lipzen A."/>
            <person name="Clum A."/>
            <person name="Drula E."/>
            <person name="Henrissat B."/>
            <person name="Kohler A."/>
            <person name="Grigoriev I.V."/>
            <person name="Martin F.M."/>
            <person name="Hacquard S."/>
        </authorList>
    </citation>
    <scope>NUCLEOTIDE SEQUENCE</scope>
    <source>
        <strain evidence="2">MPI-SDFR-AT-0117</strain>
    </source>
</reference>
<protein>
    <submittedName>
        <fullName evidence="2">Uncharacterized protein</fullName>
    </submittedName>
</protein>
<gene>
    <name evidence="2" type="ORF">F5X68DRAFT_227923</name>
</gene>
<dbReference type="Proteomes" id="UP000770015">
    <property type="component" value="Unassembled WGS sequence"/>
</dbReference>
<evidence type="ECO:0000313" key="3">
    <source>
        <dbReference type="Proteomes" id="UP000770015"/>
    </source>
</evidence>
<proteinExistence type="predicted"/>
<feature type="region of interest" description="Disordered" evidence="1">
    <location>
        <begin position="32"/>
        <end position="83"/>
    </location>
</feature>
<name>A0A9P8VIN7_9PEZI</name>
<comment type="caution">
    <text evidence="2">The sequence shown here is derived from an EMBL/GenBank/DDBJ whole genome shotgun (WGS) entry which is preliminary data.</text>
</comment>
<dbReference type="AlphaFoldDB" id="A0A9P8VIN7"/>
<evidence type="ECO:0000256" key="1">
    <source>
        <dbReference type="SAM" id="MobiDB-lite"/>
    </source>
</evidence>
<evidence type="ECO:0000313" key="2">
    <source>
        <dbReference type="EMBL" id="KAH6693510.1"/>
    </source>
</evidence>
<accession>A0A9P8VIN7</accession>
<feature type="compositionally biased region" description="Low complexity" evidence="1">
    <location>
        <begin position="38"/>
        <end position="58"/>
    </location>
</feature>
<keyword evidence="3" id="KW-1185">Reference proteome</keyword>
<organism evidence="2 3">
    <name type="scientific">Plectosphaerella plurivora</name>
    <dbReference type="NCBI Taxonomy" id="936078"/>
    <lineage>
        <taxon>Eukaryota</taxon>
        <taxon>Fungi</taxon>
        <taxon>Dikarya</taxon>
        <taxon>Ascomycota</taxon>
        <taxon>Pezizomycotina</taxon>
        <taxon>Sordariomycetes</taxon>
        <taxon>Hypocreomycetidae</taxon>
        <taxon>Glomerellales</taxon>
        <taxon>Plectosphaerellaceae</taxon>
        <taxon>Plectosphaerella</taxon>
    </lineage>
</organism>
<dbReference type="EMBL" id="JAGSXJ010000003">
    <property type="protein sequence ID" value="KAH6693510.1"/>
    <property type="molecule type" value="Genomic_DNA"/>
</dbReference>
<feature type="region of interest" description="Disordered" evidence="1">
    <location>
        <begin position="1"/>
        <end position="20"/>
    </location>
</feature>